<dbReference type="Gene3D" id="1.10.10.60">
    <property type="entry name" value="Homeodomain-like"/>
    <property type="match status" value="1"/>
</dbReference>
<evidence type="ECO:0000256" key="1">
    <source>
        <dbReference type="SAM" id="MobiDB-lite"/>
    </source>
</evidence>
<evidence type="ECO:0000259" key="2">
    <source>
        <dbReference type="Pfam" id="PF13837"/>
    </source>
</evidence>
<dbReference type="InterPro" id="IPR044822">
    <property type="entry name" value="Myb_DNA-bind_4"/>
</dbReference>
<accession>A0A9R1SV28</accession>
<organism evidence="3 4">
    <name type="scientific">Fopius arisanus</name>
    <dbReference type="NCBI Taxonomy" id="64838"/>
    <lineage>
        <taxon>Eukaryota</taxon>
        <taxon>Metazoa</taxon>
        <taxon>Ecdysozoa</taxon>
        <taxon>Arthropoda</taxon>
        <taxon>Hexapoda</taxon>
        <taxon>Insecta</taxon>
        <taxon>Pterygota</taxon>
        <taxon>Neoptera</taxon>
        <taxon>Endopterygota</taxon>
        <taxon>Hymenoptera</taxon>
        <taxon>Apocrita</taxon>
        <taxon>Ichneumonoidea</taxon>
        <taxon>Braconidae</taxon>
        <taxon>Opiinae</taxon>
        <taxon>Fopius</taxon>
    </lineage>
</organism>
<proteinExistence type="predicted"/>
<evidence type="ECO:0000313" key="4">
    <source>
        <dbReference type="RefSeq" id="XP_011297633.1"/>
    </source>
</evidence>
<dbReference type="Proteomes" id="UP000694866">
    <property type="component" value="Unplaced"/>
</dbReference>
<dbReference type="AlphaFoldDB" id="A0A9R1SV28"/>
<feature type="domain" description="Myb/SANT-like DNA-binding" evidence="2">
    <location>
        <begin position="57"/>
        <end position="130"/>
    </location>
</feature>
<reference evidence="4" key="1">
    <citation type="submission" date="2025-08" db="UniProtKB">
        <authorList>
            <consortium name="RefSeq"/>
        </authorList>
    </citation>
    <scope>IDENTIFICATION</scope>
    <source>
        <strain evidence="4">USDA-PBARC FA_bdor</strain>
        <tissue evidence="4">Whole organism</tissue>
    </source>
</reference>
<feature type="region of interest" description="Disordered" evidence="1">
    <location>
        <begin position="177"/>
        <end position="196"/>
    </location>
</feature>
<name>A0A9R1SV28_9HYME</name>
<evidence type="ECO:0000313" key="3">
    <source>
        <dbReference type="Proteomes" id="UP000694866"/>
    </source>
</evidence>
<protein>
    <recommendedName>
        <fullName evidence="2">Myb/SANT-like DNA-binding domain-containing protein</fullName>
    </recommendedName>
</protein>
<keyword evidence="3" id="KW-1185">Reference proteome</keyword>
<dbReference type="OrthoDB" id="10065625at2759"/>
<dbReference type="KEGG" id="fas:105263248"/>
<sequence>MAKRSRLTNVSNNFLNVEVKDEIADDPDLIHEEYPVGVEESSLQHGTTSSTGCCINLWTPEATRCLIKLYKKYINGVGRPPMKSLKDMFEKISCELRILGHDYSTQKAENKWRVLERKYKRHKAMMEKTSGRIPTKLRRSLYFEHKEELDDIFGPIARVTKPLTDDNPETTENIEKVTQAEDNASLGSQMDDKSSGDLNSKIIQKALDRLTSRLGTYFTQMERNNERRHEEMTAIRLNELEIQRQMLEVRREELHLRKQQLNLSKDGDVNAEESILS</sequence>
<gene>
    <name evidence="4" type="primary">LOC105263248</name>
</gene>
<dbReference type="RefSeq" id="XP_011297633.1">
    <property type="nucleotide sequence ID" value="XM_011299331.1"/>
</dbReference>
<dbReference type="Pfam" id="PF13837">
    <property type="entry name" value="Myb_DNA-bind_4"/>
    <property type="match status" value="1"/>
</dbReference>
<dbReference type="GeneID" id="105263248"/>